<evidence type="ECO:0000256" key="1">
    <source>
        <dbReference type="ARBA" id="ARBA00006938"/>
    </source>
</evidence>
<evidence type="ECO:0000256" key="2">
    <source>
        <dbReference type="ARBA" id="ARBA00015189"/>
    </source>
</evidence>
<evidence type="ECO:0000259" key="8">
    <source>
        <dbReference type="Pfam" id="PF00076"/>
    </source>
</evidence>
<evidence type="ECO:0000256" key="7">
    <source>
        <dbReference type="ARBA" id="ARBA00035004"/>
    </source>
</evidence>
<dbReference type="GO" id="GO:0006397">
    <property type="term" value="P:mRNA processing"/>
    <property type="evidence" value="ECO:0007669"/>
    <property type="project" value="UniProtKB-KW"/>
</dbReference>
<keyword evidence="5" id="KW-0694">RNA-binding</keyword>
<comment type="caution">
    <text evidence="9">The sequence shown here is derived from an EMBL/GenBank/DDBJ whole genome shotgun (WGS) entry which is preliminary data.</text>
</comment>
<dbReference type="AlphaFoldDB" id="A0AAN7P3J3"/>
<evidence type="ECO:0000256" key="6">
    <source>
        <dbReference type="ARBA" id="ARBA00023187"/>
    </source>
</evidence>
<evidence type="ECO:0000313" key="9">
    <source>
        <dbReference type="EMBL" id="KAK4879775.1"/>
    </source>
</evidence>
<evidence type="ECO:0000256" key="5">
    <source>
        <dbReference type="ARBA" id="ARBA00022884"/>
    </source>
</evidence>
<sequence length="187" mass="22003">MEIVNEINKEEDHHVQLALCETRPAYRQGRKLTAVKVYTINSESQHLFIYGVPKINLRNELKSVCAKYGRIRAFHVVTDYKTELFTECYHVQYERIQSARIAKKLIDNKAFYGGVLHVCYTPEYEQLDETRQKLQQRSKDVLSRLEQKNQFLFEASSEADVKLDEYISITKSQIKKKRKFGDAFKES</sequence>
<dbReference type="EMBL" id="JARPUR010000003">
    <property type="protein sequence ID" value="KAK4879775.1"/>
    <property type="molecule type" value="Genomic_DNA"/>
</dbReference>
<evidence type="ECO:0000313" key="10">
    <source>
        <dbReference type="Proteomes" id="UP001353858"/>
    </source>
</evidence>
<comment type="function">
    <text evidence="7">As a component of the minor spliceosome, involved in the splicing of U12-type introns in pre-mRNAs.</text>
</comment>
<dbReference type="Pfam" id="PF00076">
    <property type="entry name" value="RRM_1"/>
    <property type="match status" value="1"/>
</dbReference>
<keyword evidence="3" id="KW-0507">mRNA processing</keyword>
<dbReference type="SUPFAM" id="SSF54928">
    <property type="entry name" value="RNA-binding domain, RBD"/>
    <property type="match status" value="1"/>
</dbReference>
<evidence type="ECO:0000256" key="4">
    <source>
        <dbReference type="ARBA" id="ARBA00022728"/>
    </source>
</evidence>
<dbReference type="CDD" id="cd12442">
    <property type="entry name" value="RRM_RBM48"/>
    <property type="match status" value="1"/>
</dbReference>
<dbReference type="GO" id="GO:0003723">
    <property type="term" value="F:RNA binding"/>
    <property type="evidence" value="ECO:0007669"/>
    <property type="project" value="UniProtKB-KW"/>
</dbReference>
<dbReference type="InterPro" id="IPR035979">
    <property type="entry name" value="RBD_domain_sf"/>
</dbReference>
<feature type="domain" description="RRM" evidence="8">
    <location>
        <begin position="47"/>
        <end position="115"/>
    </location>
</feature>
<dbReference type="InterPro" id="IPR034264">
    <property type="entry name" value="RBM48_RRM"/>
</dbReference>
<dbReference type="PANTHER" id="PTHR20957">
    <property type="entry name" value="RNA-BINDING PROTEIN 48"/>
    <property type="match status" value="1"/>
</dbReference>
<protein>
    <recommendedName>
        <fullName evidence="2">RNA-binding protein 48</fullName>
    </recommendedName>
</protein>
<dbReference type="Gene3D" id="3.30.70.330">
    <property type="match status" value="1"/>
</dbReference>
<evidence type="ECO:0000256" key="3">
    <source>
        <dbReference type="ARBA" id="ARBA00022664"/>
    </source>
</evidence>
<dbReference type="PANTHER" id="PTHR20957:SF0">
    <property type="entry name" value="RNA-BINDING PROTEIN 48"/>
    <property type="match status" value="1"/>
</dbReference>
<proteinExistence type="inferred from homology"/>
<dbReference type="GO" id="GO:0008380">
    <property type="term" value="P:RNA splicing"/>
    <property type="evidence" value="ECO:0007669"/>
    <property type="project" value="UniProtKB-KW"/>
</dbReference>
<name>A0AAN7P3J3_9COLE</name>
<dbReference type="Proteomes" id="UP001353858">
    <property type="component" value="Unassembled WGS sequence"/>
</dbReference>
<gene>
    <name evidence="9" type="ORF">RN001_007921</name>
</gene>
<dbReference type="GO" id="GO:0005681">
    <property type="term" value="C:spliceosomal complex"/>
    <property type="evidence" value="ECO:0007669"/>
    <property type="project" value="UniProtKB-KW"/>
</dbReference>
<accession>A0AAN7P3J3</accession>
<keyword evidence="4" id="KW-0747">Spliceosome</keyword>
<keyword evidence="10" id="KW-1185">Reference proteome</keyword>
<keyword evidence="6" id="KW-0508">mRNA splicing</keyword>
<dbReference type="InterPro" id="IPR012677">
    <property type="entry name" value="Nucleotide-bd_a/b_plait_sf"/>
</dbReference>
<organism evidence="9 10">
    <name type="scientific">Aquatica leii</name>
    <dbReference type="NCBI Taxonomy" id="1421715"/>
    <lineage>
        <taxon>Eukaryota</taxon>
        <taxon>Metazoa</taxon>
        <taxon>Ecdysozoa</taxon>
        <taxon>Arthropoda</taxon>
        <taxon>Hexapoda</taxon>
        <taxon>Insecta</taxon>
        <taxon>Pterygota</taxon>
        <taxon>Neoptera</taxon>
        <taxon>Endopterygota</taxon>
        <taxon>Coleoptera</taxon>
        <taxon>Polyphaga</taxon>
        <taxon>Elateriformia</taxon>
        <taxon>Elateroidea</taxon>
        <taxon>Lampyridae</taxon>
        <taxon>Luciolinae</taxon>
        <taxon>Aquatica</taxon>
    </lineage>
</organism>
<comment type="similarity">
    <text evidence="1">Belongs to the RBM48 family.</text>
</comment>
<dbReference type="InterPro" id="IPR000504">
    <property type="entry name" value="RRM_dom"/>
</dbReference>
<dbReference type="GO" id="GO:0005654">
    <property type="term" value="C:nucleoplasm"/>
    <property type="evidence" value="ECO:0007669"/>
    <property type="project" value="TreeGrafter"/>
</dbReference>
<reference evidence="10" key="1">
    <citation type="submission" date="2023-01" db="EMBL/GenBank/DDBJ databases">
        <title>Key to firefly adult light organ development and bioluminescence: homeobox transcription factors regulate luciferase expression and transportation to peroxisome.</title>
        <authorList>
            <person name="Fu X."/>
        </authorList>
    </citation>
    <scope>NUCLEOTIDE SEQUENCE [LARGE SCALE GENOMIC DNA]</scope>
</reference>
<dbReference type="InterPro" id="IPR039599">
    <property type="entry name" value="RBM48"/>
</dbReference>